<keyword evidence="2" id="KW-1185">Reference proteome</keyword>
<protein>
    <submittedName>
        <fullName evidence="1">Uncharacterized protein</fullName>
    </submittedName>
</protein>
<sequence length="140" mass="15932">MAVTCSLPPCFSILKSGPAIKPFSSVLRLKHTSQVTVLKKRTSAVLKIRSCFREEVFEDRSNGIICYKDARGEIICEGYDEGPRYHHQNQRIVNQSRDAEILDLLQQRWFNFMTDTELVKAEKGGVLQEGINCNGFNTLH</sequence>
<dbReference type="Proteomes" id="UP000238479">
    <property type="component" value="Chromosome 2"/>
</dbReference>
<evidence type="ECO:0000313" key="1">
    <source>
        <dbReference type="EMBL" id="PRQ51740.1"/>
    </source>
</evidence>
<dbReference type="EMBL" id="PDCK01000040">
    <property type="protein sequence ID" value="PRQ51740.1"/>
    <property type="molecule type" value="Genomic_DNA"/>
</dbReference>
<dbReference type="PANTHER" id="PTHR34206">
    <property type="entry name" value="OS06G0193300 PROTEIN"/>
    <property type="match status" value="1"/>
</dbReference>
<reference evidence="1 2" key="1">
    <citation type="journal article" date="2018" name="Nat. Genet.">
        <title>The Rosa genome provides new insights in the design of modern roses.</title>
        <authorList>
            <person name="Bendahmane M."/>
        </authorList>
    </citation>
    <scope>NUCLEOTIDE SEQUENCE [LARGE SCALE GENOMIC DNA]</scope>
    <source>
        <strain evidence="2">cv. Old Blush</strain>
    </source>
</reference>
<dbReference type="PANTHER" id="PTHR34206:SF1">
    <property type="entry name" value="OS10G0390701 PROTEIN"/>
    <property type="match status" value="1"/>
</dbReference>
<dbReference type="STRING" id="74649.A0A2P6RZ97"/>
<comment type="caution">
    <text evidence="1">The sequence shown here is derived from an EMBL/GenBank/DDBJ whole genome shotgun (WGS) entry which is preliminary data.</text>
</comment>
<dbReference type="Gramene" id="PRQ51740">
    <property type="protein sequence ID" value="PRQ51740"/>
    <property type="gene ID" value="RchiOBHm_Chr2g0147821"/>
</dbReference>
<dbReference type="OrthoDB" id="581210at2759"/>
<evidence type="ECO:0000313" key="2">
    <source>
        <dbReference type="Proteomes" id="UP000238479"/>
    </source>
</evidence>
<dbReference type="AlphaFoldDB" id="A0A2P6RZ97"/>
<name>A0A2P6RZ97_ROSCH</name>
<organism evidence="1 2">
    <name type="scientific">Rosa chinensis</name>
    <name type="common">China rose</name>
    <dbReference type="NCBI Taxonomy" id="74649"/>
    <lineage>
        <taxon>Eukaryota</taxon>
        <taxon>Viridiplantae</taxon>
        <taxon>Streptophyta</taxon>
        <taxon>Embryophyta</taxon>
        <taxon>Tracheophyta</taxon>
        <taxon>Spermatophyta</taxon>
        <taxon>Magnoliopsida</taxon>
        <taxon>eudicotyledons</taxon>
        <taxon>Gunneridae</taxon>
        <taxon>Pentapetalae</taxon>
        <taxon>rosids</taxon>
        <taxon>fabids</taxon>
        <taxon>Rosales</taxon>
        <taxon>Rosaceae</taxon>
        <taxon>Rosoideae</taxon>
        <taxon>Rosoideae incertae sedis</taxon>
        <taxon>Rosa</taxon>
    </lineage>
</organism>
<accession>A0A2P6RZ97</accession>
<proteinExistence type="predicted"/>
<dbReference type="OMA" id="ICYKDAR"/>
<gene>
    <name evidence="1" type="ORF">RchiOBHm_Chr2g0147821</name>
</gene>